<dbReference type="EMBL" id="JBICBT010000327">
    <property type="protein sequence ID" value="KAL3117334.1"/>
    <property type="molecule type" value="Genomic_DNA"/>
</dbReference>
<organism evidence="1 2">
    <name type="scientific">Heterodera trifolii</name>
    <dbReference type="NCBI Taxonomy" id="157864"/>
    <lineage>
        <taxon>Eukaryota</taxon>
        <taxon>Metazoa</taxon>
        <taxon>Ecdysozoa</taxon>
        <taxon>Nematoda</taxon>
        <taxon>Chromadorea</taxon>
        <taxon>Rhabditida</taxon>
        <taxon>Tylenchina</taxon>
        <taxon>Tylenchomorpha</taxon>
        <taxon>Tylenchoidea</taxon>
        <taxon>Heteroderidae</taxon>
        <taxon>Heteroderinae</taxon>
        <taxon>Heterodera</taxon>
    </lineage>
</organism>
<proteinExistence type="predicted"/>
<dbReference type="AlphaFoldDB" id="A0ABD2LQC6"/>
<protein>
    <submittedName>
        <fullName evidence="1">Uncharacterized protein</fullName>
    </submittedName>
</protein>
<accession>A0ABD2LQC6</accession>
<reference evidence="1 2" key="1">
    <citation type="submission" date="2024-10" db="EMBL/GenBank/DDBJ databases">
        <authorList>
            <person name="Kim D."/>
        </authorList>
    </citation>
    <scope>NUCLEOTIDE SEQUENCE [LARGE SCALE GENOMIC DNA]</scope>
    <source>
        <strain evidence="1">BH-2024</strain>
    </source>
</reference>
<keyword evidence="2" id="KW-1185">Reference proteome</keyword>
<evidence type="ECO:0000313" key="2">
    <source>
        <dbReference type="Proteomes" id="UP001620626"/>
    </source>
</evidence>
<gene>
    <name evidence="1" type="ORF">niasHT_006361</name>
</gene>
<comment type="caution">
    <text evidence="1">The sequence shown here is derived from an EMBL/GenBank/DDBJ whole genome shotgun (WGS) entry which is preliminary data.</text>
</comment>
<sequence length="139" mass="16153">MISELNFLILSSKLVKSEGLWLARGTFVLNLDIVVINRYFKLRLYNKEFVANIHCFIIRLNGTLFGGLSFPTGDKLAWEAINRIKMDAFKLVCELEWRTFNFSQMADSRVRNLHSYSWKTFVIAVASKRQNWPSSNAKL</sequence>
<dbReference type="Proteomes" id="UP001620626">
    <property type="component" value="Unassembled WGS sequence"/>
</dbReference>
<name>A0ABD2LQC6_9BILA</name>
<evidence type="ECO:0000313" key="1">
    <source>
        <dbReference type="EMBL" id="KAL3117334.1"/>
    </source>
</evidence>